<accession>A0AAD5NH96</accession>
<evidence type="ECO:0000313" key="2">
    <source>
        <dbReference type="Proteomes" id="UP001064489"/>
    </source>
</evidence>
<reference evidence="1" key="2">
    <citation type="submission" date="2023-02" db="EMBL/GenBank/DDBJ databases">
        <authorList>
            <person name="Swenson N.G."/>
            <person name="Wegrzyn J.L."/>
            <person name="Mcevoy S.L."/>
        </authorList>
    </citation>
    <scope>NUCLEOTIDE SEQUENCE</scope>
    <source>
        <strain evidence="1">91603</strain>
        <tissue evidence="1">Leaf</tissue>
    </source>
</reference>
<evidence type="ECO:0000313" key="1">
    <source>
        <dbReference type="EMBL" id="KAI9160330.1"/>
    </source>
</evidence>
<name>A0AAD5NH96_ACENE</name>
<dbReference type="Proteomes" id="UP001064489">
    <property type="component" value="Chromosome 2"/>
</dbReference>
<proteinExistence type="predicted"/>
<reference evidence="1" key="1">
    <citation type="journal article" date="2022" name="Plant J.">
        <title>Strategies of tolerance reflected in two North American maple genomes.</title>
        <authorList>
            <person name="McEvoy S.L."/>
            <person name="Sezen U.U."/>
            <person name="Trouern-Trend A."/>
            <person name="McMahon S.M."/>
            <person name="Schaberg P.G."/>
            <person name="Yang J."/>
            <person name="Wegrzyn J.L."/>
            <person name="Swenson N.G."/>
        </authorList>
    </citation>
    <scope>NUCLEOTIDE SEQUENCE</scope>
    <source>
        <strain evidence="1">91603</strain>
    </source>
</reference>
<gene>
    <name evidence="1" type="ORF">LWI28_007145</name>
</gene>
<organism evidence="1 2">
    <name type="scientific">Acer negundo</name>
    <name type="common">Box elder</name>
    <dbReference type="NCBI Taxonomy" id="4023"/>
    <lineage>
        <taxon>Eukaryota</taxon>
        <taxon>Viridiplantae</taxon>
        <taxon>Streptophyta</taxon>
        <taxon>Embryophyta</taxon>
        <taxon>Tracheophyta</taxon>
        <taxon>Spermatophyta</taxon>
        <taxon>Magnoliopsida</taxon>
        <taxon>eudicotyledons</taxon>
        <taxon>Gunneridae</taxon>
        <taxon>Pentapetalae</taxon>
        <taxon>rosids</taxon>
        <taxon>malvids</taxon>
        <taxon>Sapindales</taxon>
        <taxon>Sapindaceae</taxon>
        <taxon>Hippocastanoideae</taxon>
        <taxon>Acereae</taxon>
        <taxon>Acer</taxon>
    </lineage>
</organism>
<dbReference type="EMBL" id="JAJSOW010000106">
    <property type="protein sequence ID" value="KAI9160330.1"/>
    <property type="molecule type" value="Genomic_DNA"/>
</dbReference>
<protein>
    <submittedName>
        <fullName evidence="1">Uncharacterized protein</fullName>
    </submittedName>
</protein>
<sequence length="93" mass="10304">MLCHVNSLTISLDFPKGKFMLYRNTHDAETKFVELTSSMQTSHWDAVVDVDDDGVLVENDLVGRDRKGFGGISKLSKLPPSNISTTLFIDGMV</sequence>
<keyword evidence="2" id="KW-1185">Reference proteome</keyword>
<dbReference type="AlphaFoldDB" id="A0AAD5NH96"/>
<comment type="caution">
    <text evidence="1">The sequence shown here is derived from an EMBL/GenBank/DDBJ whole genome shotgun (WGS) entry which is preliminary data.</text>
</comment>